<dbReference type="PATRIC" id="fig|1430899.3.peg.2659"/>
<feature type="transmembrane region" description="Helical" evidence="1">
    <location>
        <begin position="126"/>
        <end position="146"/>
    </location>
</feature>
<dbReference type="OrthoDB" id="9815466at2"/>
<dbReference type="RefSeq" id="WP_007477883.1">
    <property type="nucleotide sequence ID" value="NZ_KQ130623.1"/>
</dbReference>
<feature type="transmembrane region" description="Helical" evidence="1">
    <location>
        <begin position="446"/>
        <end position="466"/>
    </location>
</feature>
<feature type="transmembrane region" description="Helical" evidence="1">
    <location>
        <begin position="293"/>
        <end position="312"/>
    </location>
</feature>
<feature type="transmembrane region" description="Helical" evidence="1">
    <location>
        <begin position="420"/>
        <end position="439"/>
    </location>
</feature>
<keyword evidence="1" id="KW-0472">Membrane</keyword>
<gene>
    <name evidence="2" type="ORF">X560_2608</name>
</gene>
<dbReference type="PANTHER" id="PTHR38454:SF1">
    <property type="entry name" value="INTEGRAL MEMBRANE PROTEIN"/>
    <property type="match status" value="1"/>
</dbReference>
<dbReference type="Pfam" id="PF09586">
    <property type="entry name" value="YfhO"/>
    <property type="match status" value="2"/>
</dbReference>
<feature type="transmembrane region" description="Helical" evidence="1">
    <location>
        <begin position="152"/>
        <end position="171"/>
    </location>
</feature>
<evidence type="ECO:0000313" key="2">
    <source>
        <dbReference type="EMBL" id="KMT57910.1"/>
    </source>
</evidence>
<sequence length="821" mass="93683">MKKIFFNVMSIGIPFIICSLVFYSLDIAPFGHQTFLVSDIGSQYLQFLNFFHSFFTDHLSLYSFSNGIGDSVLALAGYYLTSPFNLISLFFNESNMPVVLSLLILLKISVMGFSMSFYLSKHHKKLDYSILLFSTAYSFCGFVIAYSMNYMWLDALILLPFVVLGLERLWLQNRPTLYAVSLCLTIVTNYYLGYMVCLFSVLYSIYLYALQYEKREDFKIAILFKRGKTFILYSLLAGLTSSFVLIPSILGMMNTAKTSFSIISLLPYPKFFISVFSQFGIGTIRYDLRLDHLPTIYSGIFIVIFFIVYFLITGISKREKVASFYLLVALFATLIIELFNTIWHMFQSPAGFPYRQTFIFSFLIIVFSYKGFIVWRKSCEKSYLFKAAGLFIGFLFIGEIGLGFQNIFFKNKSFFETQQLESLVLSLAFIIIYVILLLLWSRKKAVWIFTCIAILLCFELGLNYRFGLQNVPFGNQTTYSSFSKKINATVTDLNPDHNFFRVQNKLSGSALGYHTTYNAYNDAWTFQYAGTSAYTSTLNEKTLDTLTNLGIYSKNERRFNYVDTNPVINLLLNVKYQLSYENGQLITQQNKEAIGSGFFMQNDQIKLRDGAVFSNIEAVLQGILPSKKPYLVKMGANNETQAEGNLLLYAPNTEWTKTDAIFVNGQKHQTHVAILSNQLFNLGYFKKGEHVEIKFKPDDLMQAKKPDFYTLSNARFQHLLQHLEKNALTLTEGKGDYLSGTVNAPNETNKLFLSIPFDEAWQVKIDGKPVPKSQVMGNFIGISVPKGNHAITLSYYPKVVPFSLLLSAVALLTGIVIRRRK</sequence>
<feature type="transmembrane region" description="Helical" evidence="1">
    <location>
        <begin position="5"/>
        <end position="25"/>
    </location>
</feature>
<dbReference type="InterPro" id="IPR018580">
    <property type="entry name" value="Uncharacterised_YfhO"/>
</dbReference>
<keyword evidence="1" id="KW-1133">Transmembrane helix</keyword>
<accession>A0A0J8G5Q3</accession>
<dbReference type="AlphaFoldDB" id="A0A0J8G5Q3"/>
<keyword evidence="3" id="KW-1185">Reference proteome</keyword>
<organism evidence="2 3">
    <name type="scientific">Listeria fleischmannii 1991</name>
    <dbReference type="NCBI Taxonomy" id="1430899"/>
    <lineage>
        <taxon>Bacteria</taxon>
        <taxon>Bacillati</taxon>
        <taxon>Bacillota</taxon>
        <taxon>Bacilli</taxon>
        <taxon>Bacillales</taxon>
        <taxon>Listeriaceae</taxon>
        <taxon>Listeria</taxon>
    </lineage>
</organism>
<feature type="transmembrane region" description="Helical" evidence="1">
    <location>
        <begin position="97"/>
        <end position="119"/>
    </location>
</feature>
<evidence type="ECO:0000256" key="1">
    <source>
        <dbReference type="SAM" id="Phobius"/>
    </source>
</evidence>
<evidence type="ECO:0000313" key="3">
    <source>
        <dbReference type="Proteomes" id="UP000052258"/>
    </source>
</evidence>
<evidence type="ECO:0008006" key="4">
    <source>
        <dbReference type="Google" id="ProtNLM"/>
    </source>
</evidence>
<feature type="transmembrane region" description="Helical" evidence="1">
    <location>
        <begin position="72"/>
        <end position="91"/>
    </location>
</feature>
<keyword evidence="1" id="KW-0812">Transmembrane</keyword>
<feature type="transmembrane region" description="Helical" evidence="1">
    <location>
        <begin position="358"/>
        <end position="375"/>
    </location>
</feature>
<dbReference type="Proteomes" id="UP000052258">
    <property type="component" value="Unassembled WGS sequence"/>
</dbReference>
<proteinExistence type="predicted"/>
<reference evidence="2 3" key="1">
    <citation type="journal article" date="2015" name="Genome Biol. Evol.">
        <title>Comparative Genomics of Listeria Sensu Lato: Genus-Wide Differences in Evolutionary Dynamics and the Progressive Gain of Complex, Potentially Pathogenicity-Related Traits through Lateral Gene Transfer.</title>
        <authorList>
            <person name="Chiara M."/>
            <person name="Caruso M."/>
            <person name="D'Erchia A.M."/>
            <person name="Manzari C."/>
            <person name="Fraccalvieri R."/>
            <person name="Goffredo E."/>
            <person name="Latorre L."/>
            <person name="Miccolupo A."/>
            <person name="Padalino I."/>
            <person name="Santagada G."/>
            <person name="Chiocco D."/>
            <person name="Pesole G."/>
            <person name="Horner D.S."/>
            <person name="Parisi A."/>
        </authorList>
    </citation>
    <scope>NUCLEOTIDE SEQUENCE [LARGE SCALE GENOMIC DNA]</scope>
    <source>
        <strain evidence="2 3">1991</strain>
    </source>
</reference>
<feature type="transmembrane region" description="Helical" evidence="1">
    <location>
        <begin position="191"/>
        <end position="210"/>
    </location>
</feature>
<protein>
    <recommendedName>
        <fullName evidence="4">Bacterial membrane protein YfhO</fullName>
    </recommendedName>
</protein>
<feature type="transmembrane region" description="Helical" evidence="1">
    <location>
        <begin position="799"/>
        <end position="817"/>
    </location>
</feature>
<dbReference type="PANTHER" id="PTHR38454">
    <property type="entry name" value="INTEGRAL MEMBRANE PROTEIN-RELATED"/>
    <property type="match status" value="1"/>
</dbReference>
<feature type="transmembrane region" description="Helical" evidence="1">
    <location>
        <begin position="230"/>
        <end position="250"/>
    </location>
</feature>
<name>A0A0J8G5Q3_9LIST</name>
<feature type="transmembrane region" description="Helical" evidence="1">
    <location>
        <begin position="324"/>
        <end position="346"/>
    </location>
</feature>
<comment type="caution">
    <text evidence="2">The sequence shown here is derived from an EMBL/GenBank/DDBJ whole genome shotgun (WGS) entry which is preliminary data.</text>
</comment>
<dbReference type="EMBL" id="AZHO01000038">
    <property type="protein sequence ID" value="KMT57910.1"/>
    <property type="molecule type" value="Genomic_DNA"/>
</dbReference>
<feature type="transmembrane region" description="Helical" evidence="1">
    <location>
        <begin position="387"/>
        <end position="408"/>
    </location>
</feature>